<evidence type="ECO:0000313" key="5">
    <source>
        <dbReference type="Proteomes" id="UP000008181"/>
    </source>
</evidence>
<dbReference type="FunFam" id="3.40.50.720:FF:000084">
    <property type="entry name" value="Short-chain dehydrogenase reductase"/>
    <property type="match status" value="1"/>
</dbReference>
<dbReference type="AlphaFoldDB" id="G2RHD6"/>
<comment type="similarity">
    <text evidence="1">Belongs to the short-chain dehydrogenases/reductases (SDR) family.</text>
</comment>
<dbReference type="HOGENOM" id="CLU_010194_1_0_1"/>
<dbReference type="Gene3D" id="3.40.50.720">
    <property type="entry name" value="NAD(P)-binding Rossmann-like Domain"/>
    <property type="match status" value="1"/>
</dbReference>
<dbReference type="InterPro" id="IPR020904">
    <property type="entry name" value="Sc_DH/Rdtase_CS"/>
</dbReference>
<dbReference type="PANTHER" id="PTHR43180">
    <property type="entry name" value="3-OXOACYL-(ACYL-CARRIER-PROTEIN) REDUCTASE (AFU_ORTHOLOGUE AFUA_6G11210)"/>
    <property type="match status" value="1"/>
</dbReference>
<dbReference type="PRINTS" id="PR00081">
    <property type="entry name" value="GDHRDH"/>
</dbReference>
<name>G2RHD6_THETT</name>
<sequence>MSDSAKRRVQAIGNQLADSSIPAVFKVAPSGPRVAGKVVIITGANSILGIGRASAHQFAEHGARAIYMCDYDGSHLEAHKREINALWPQVDVHTRQFDAADEKAVKEVVDDAVKRYGRLDVFFANAGITGPHTLFTQMEADDFMETLRVNTLSVFLAAKHAAPAMQITSAAKPSPSGSIIATASVAGLRSNAGSSAYSASKAAVISLAQTAAFQLAGTGVRVNALCPGLIETGMTAPVFDTARARGTQGRIGQLNPLKRAGHADEIARVALFLASDESSYVNGQAWAVDGGLSAGLPYVLGKMA</sequence>
<dbReference type="STRING" id="578455.G2RHD6"/>
<evidence type="ECO:0000256" key="2">
    <source>
        <dbReference type="ARBA" id="ARBA00022857"/>
    </source>
</evidence>
<dbReference type="eggNOG" id="KOG0725">
    <property type="taxonomic scope" value="Eukaryota"/>
</dbReference>
<dbReference type="KEGG" id="ttt:THITE_2123436"/>
<dbReference type="GeneID" id="11523185"/>
<dbReference type="PANTHER" id="PTHR43180:SF66">
    <property type="entry name" value="SHORT-CHAIN DEHYDROGENASE_REDUCTASE FAMILY PROTEIN"/>
    <property type="match status" value="1"/>
</dbReference>
<organism evidence="4 5">
    <name type="scientific">Thermothielavioides terrestris (strain ATCC 38088 / NRRL 8126)</name>
    <name type="common">Thielavia terrestris</name>
    <dbReference type="NCBI Taxonomy" id="578455"/>
    <lineage>
        <taxon>Eukaryota</taxon>
        <taxon>Fungi</taxon>
        <taxon>Dikarya</taxon>
        <taxon>Ascomycota</taxon>
        <taxon>Pezizomycotina</taxon>
        <taxon>Sordariomycetes</taxon>
        <taxon>Sordariomycetidae</taxon>
        <taxon>Sordariales</taxon>
        <taxon>Chaetomiaceae</taxon>
        <taxon>Thermothielavioides</taxon>
        <taxon>Thermothielavioides terrestris</taxon>
    </lineage>
</organism>
<dbReference type="PROSITE" id="PS00061">
    <property type="entry name" value="ADH_SHORT"/>
    <property type="match status" value="1"/>
</dbReference>
<dbReference type="Proteomes" id="UP000008181">
    <property type="component" value="Chromosome 6"/>
</dbReference>
<keyword evidence="5" id="KW-1185">Reference proteome</keyword>
<keyword evidence="3" id="KW-0560">Oxidoreductase</keyword>
<dbReference type="SUPFAM" id="SSF51735">
    <property type="entry name" value="NAD(P)-binding Rossmann-fold domains"/>
    <property type="match status" value="1"/>
</dbReference>
<evidence type="ECO:0000256" key="1">
    <source>
        <dbReference type="ARBA" id="ARBA00006484"/>
    </source>
</evidence>
<dbReference type="PRINTS" id="PR00080">
    <property type="entry name" value="SDRFAMILY"/>
</dbReference>
<reference evidence="4 5" key="1">
    <citation type="journal article" date="2011" name="Nat. Biotechnol.">
        <title>Comparative genomic analysis of the thermophilic biomass-degrading fungi Myceliophthora thermophila and Thielavia terrestris.</title>
        <authorList>
            <person name="Berka R.M."/>
            <person name="Grigoriev I.V."/>
            <person name="Otillar R."/>
            <person name="Salamov A."/>
            <person name="Grimwood J."/>
            <person name="Reid I."/>
            <person name="Ishmael N."/>
            <person name="John T."/>
            <person name="Darmond C."/>
            <person name="Moisan M.-C."/>
            <person name="Henrissat B."/>
            <person name="Coutinho P.M."/>
            <person name="Lombard V."/>
            <person name="Natvig D.O."/>
            <person name="Lindquist E."/>
            <person name="Schmutz J."/>
            <person name="Lucas S."/>
            <person name="Harris P."/>
            <person name="Powlowski J."/>
            <person name="Bellemare A."/>
            <person name="Taylor D."/>
            <person name="Butler G."/>
            <person name="de Vries R.P."/>
            <person name="Allijn I.E."/>
            <person name="van den Brink J."/>
            <person name="Ushinsky S."/>
            <person name="Storms R."/>
            <person name="Powell A.J."/>
            <person name="Paulsen I.T."/>
            <person name="Elbourne L.D.H."/>
            <person name="Baker S.E."/>
            <person name="Magnuson J."/>
            <person name="LaBoissiere S."/>
            <person name="Clutterbuck A.J."/>
            <person name="Martinez D."/>
            <person name="Wogulis M."/>
            <person name="de Leon A.L."/>
            <person name="Rey M.W."/>
            <person name="Tsang A."/>
        </authorList>
    </citation>
    <scope>NUCLEOTIDE SEQUENCE [LARGE SCALE GENOMIC DNA]</scope>
    <source>
        <strain evidence="5">ATCC 38088 / NRRL 8126</strain>
    </source>
</reference>
<dbReference type="InterPro" id="IPR036291">
    <property type="entry name" value="NAD(P)-bd_dom_sf"/>
</dbReference>
<dbReference type="EMBL" id="CP003014">
    <property type="protein sequence ID" value="AEO71248.1"/>
    <property type="molecule type" value="Genomic_DNA"/>
</dbReference>
<dbReference type="InterPro" id="IPR002347">
    <property type="entry name" value="SDR_fam"/>
</dbReference>
<protein>
    <submittedName>
        <fullName evidence="4">Uncharacterized protein</fullName>
    </submittedName>
</protein>
<dbReference type="GO" id="GO:0016491">
    <property type="term" value="F:oxidoreductase activity"/>
    <property type="evidence" value="ECO:0007669"/>
    <property type="project" value="UniProtKB-KW"/>
</dbReference>
<proteinExistence type="inferred from homology"/>
<dbReference type="Pfam" id="PF13561">
    <property type="entry name" value="adh_short_C2"/>
    <property type="match status" value="1"/>
</dbReference>
<dbReference type="OrthoDB" id="4131217at2759"/>
<evidence type="ECO:0000313" key="4">
    <source>
        <dbReference type="EMBL" id="AEO71248.1"/>
    </source>
</evidence>
<dbReference type="CDD" id="cd05233">
    <property type="entry name" value="SDR_c"/>
    <property type="match status" value="1"/>
</dbReference>
<keyword evidence="2" id="KW-0521">NADP</keyword>
<gene>
    <name evidence="4" type="ORF">THITE_2123436</name>
</gene>
<accession>G2RHD6</accession>
<dbReference type="RefSeq" id="XP_003657584.1">
    <property type="nucleotide sequence ID" value="XM_003657536.1"/>
</dbReference>
<evidence type="ECO:0000256" key="3">
    <source>
        <dbReference type="ARBA" id="ARBA00023002"/>
    </source>
</evidence>